<evidence type="ECO:0000313" key="1">
    <source>
        <dbReference type="EMBL" id="NIE44981.1"/>
    </source>
</evidence>
<name>A0A6G5A1U3_RHIMP</name>
<accession>A0A6G5A1U3</accession>
<proteinExistence type="predicted"/>
<organism evidence="1">
    <name type="scientific">Rhipicephalus microplus</name>
    <name type="common">Cattle tick</name>
    <name type="synonym">Boophilus microplus</name>
    <dbReference type="NCBI Taxonomy" id="6941"/>
    <lineage>
        <taxon>Eukaryota</taxon>
        <taxon>Metazoa</taxon>
        <taxon>Ecdysozoa</taxon>
        <taxon>Arthropoda</taxon>
        <taxon>Chelicerata</taxon>
        <taxon>Arachnida</taxon>
        <taxon>Acari</taxon>
        <taxon>Parasitiformes</taxon>
        <taxon>Ixodida</taxon>
        <taxon>Ixodoidea</taxon>
        <taxon>Ixodidae</taxon>
        <taxon>Rhipicephalinae</taxon>
        <taxon>Rhipicephalus</taxon>
        <taxon>Boophilus</taxon>
    </lineage>
</organism>
<sequence length="73" mass="8494">MFRAENVLAIWNSCIFCIMLSEFCESKNFREHSFLSTKFVDIMGKDICVRQGSKTHLIQGAPQWRNLVRQGPE</sequence>
<protein>
    <submittedName>
        <fullName evidence="1">Putative secreted protein</fullName>
    </submittedName>
</protein>
<dbReference type="AlphaFoldDB" id="A0A6G5A1U3"/>
<dbReference type="EMBL" id="GIKN01002708">
    <property type="protein sequence ID" value="NIE44981.1"/>
    <property type="molecule type" value="Transcribed_RNA"/>
</dbReference>
<reference evidence="1" key="1">
    <citation type="submission" date="2020-03" db="EMBL/GenBank/DDBJ databases">
        <title>A transcriptome and proteome of the tick Rhipicephalus microplus shaped by the genetic composition of its hosts and developmental stage.</title>
        <authorList>
            <person name="Garcia G.R."/>
            <person name="Ribeiro J.M.C."/>
            <person name="Maruyama S.R."/>
            <person name="Gardinasse L.G."/>
            <person name="Nelson K."/>
            <person name="Ferreira B.R."/>
            <person name="Andrade T.G."/>
            <person name="Santos I.K.F.M."/>
        </authorList>
    </citation>
    <scope>NUCLEOTIDE SEQUENCE</scope>
    <source>
        <strain evidence="1">NSGR</strain>
        <tissue evidence="1">Salivary glands</tissue>
    </source>
</reference>